<dbReference type="InterPro" id="IPR000742">
    <property type="entry name" value="EGF"/>
</dbReference>
<evidence type="ECO:0000256" key="7">
    <source>
        <dbReference type="ARBA" id="ARBA00022741"/>
    </source>
</evidence>
<dbReference type="InterPro" id="IPR024731">
    <property type="entry name" value="NELL2-like_EGF"/>
</dbReference>
<dbReference type="Pfam" id="PF07714">
    <property type="entry name" value="PK_Tyr_Ser-Thr"/>
    <property type="match status" value="1"/>
</dbReference>
<evidence type="ECO:0000313" key="24">
    <source>
        <dbReference type="Proteomes" id="UP001152484"/>
    </source>
</evidence>
<evidence type="ECO:0000256" key="9">
    <source>
        <dbReference type="ARBA" id="ARBA00022840"/>
    </source>
</evidence>
<organism evidence="23 24">
    <name type="scientific">Cuscuta europaea</name>
    <name type="common">European dodder</name>
    <dbReference type="NCBI Taxonomy" id="41803"/>
    <lineage>
        <taxon>Eukaryota</taxon>
        <taxon>Viridiplantae</taxon>
        <taxon>Streptophyta</taxon>
        <taxon>Embryophyta</taxon>
        <taxon>Tracheophyta</taxon>
        <taxon>Spermatophyta</taxon>
        <taxon>Magnoliopsida</taxon>
        <taxon>eudicotyledons</taxon>
        <taxon>Gunneridae</taxon>
        <taxon>Pentapetalae</taxon>
        <taxon>asterids</taxon>
        <taxon>lamiids</taxon>
        <taxon>Solanales</taxon>
        <taxon>Convolvulaceae</taxon>
        <taxon>Cuscuteae</taxon>
        <taxon>Cuscuta</taxon>
        <taxon>Cuscuta subgen. Cuscuta</taxon>
    </lineage>
</organism>
<dbReference type="Proteomes" id="UP001152484">
    <property type="component" value="Unassembled WGS sequence"/>
</dbReference>
<feature type="transmembrane region" description="Helical" evidence="19">
    <location>
        <begin position="378"/>
        <end position="399"/>
    </location>
</feature>
<dbReference type="SUPFAM" id="SSF57196">
    <property type="entry name" value="EGF/Laminin"/>
    <property type="match status" value="1"/>
</dbReference>
<dbReference type="AlphaFoldDB" id="A0A9P1E4Y7"/>
<evidence type="ECO:0000256" key="16">
    <source>
        <dbReference type="PROSITE-ProRule" id="PRU00076"/>
    </source>
</evidence>
<evidence type="ECO:0000256" key="1">
    <source>
        <dbReference type="ARBA" id="ARBA00004479"/>
    </source>
</evidence>
<evidence type="ECO:0000256" key="20">
    <source>
        <dbReference type="SAM" id="SignalP"/>
    </source>
</evidence>
<feature type="chain" id="PRO_5040344786" evidence="20">
    <location>
        <begin position="27"/>
        <end position="789"/>
    </location>
</feature>
<dbReference type="PANTHER" id="PTHR27005:SF283">
    <property type="entry name" value="OS02G0633066 PROTEIN"/>
    <property type="match status" value="1"/>
</dbReference>
<evidence type="ECO:0000259" key="22">
    <source>
        <dbReference type="PROSITE" id="PS50026"/>
    </source>
</evidence>
<keyword evidence="10 19" id="KW-1133">Transmembrane helix</keyword>
<keyword evidence="5 19" id="KW-0812">Transmembrane</keyword>
<dbReference type="PROSITE" id="PS50026">
    <property type="entry name" value="EGF_3"/>
    <property type="match status" value="1"/>
</dbReference>
<dbReference type="InterPro" id="IPR025287">
    <property type="entry name" value="WAK_GUB"/>
</dbReference>
<comment type="caution">
    <text evidence="16">Lacks conserved residue(s) required for the propagation of feature annotation.</text>
</comment>
<dbReference type="SMART" id="SM00181">
    <property type="entry name" value="EGF"/>
    <property type="match status" value="2"/>
</dbReference>
<keyword evidence="4" id="KW-0808">Transferase</keyword>
<evidence type="ECO:0000259" key="21">
    <source>
        <dbReference type="PROSITE" id="PS50011"/>
    </source>
</evidence>
<sequence length="789" mass="86748">MSVVMKLAAATVAALLSIGFRAAASGAETKYQVALPGCREICGNITVPYPFGVGDKCSWSENFNVTCDEHSKLYLGIGDAFNEIAEIHHLKGMMESNTPIFTVCYNESREEVNKDANISTGLVEVSDSFWISREENMFYTVGCNVYGIFAGYKGAGTSLTGCGGVCDWPLEKKDVRECSGSGCCEADIHAAHELTSFGITIANVLVEVDKELWEFSKCSHAFVAKKGWYHFRKEDLAYLGFRTVPLVINWAVGGENATCKTAAEEHGYVCRGLNTDCEDLPYRYGYRCKCKPGYDGNPYLPTGCVHNINECITDNPCVPEAICVDTNGSYTCQCPKGHEGNGEKNGTRCSCRNGYESHVKKNGESHCIRKPSSGNTELIIGLSVCIGVIALLVVSFFIYRGSRKRRLIRLREQFFHQNGGILLQQQIAGKGGPSDASMKIFTLEDMEKATNNFDEKTILGQGGYGTVYKGVLDDRGAIAIKRSKICEKSQVEQFINEIVVLSQINHRNVVKLFGCCLETEVPLLVYEFITNGTLYEHLHTHAQSSNLSWAARLRVASESAGALSYLHSAASPPIIHRDVKTANILLDDRLTAKVGDFGASRLVPLERTQVTTLVQGTFGYLDPEYFHTGQLTDKSDVYSFGVVLAELLTGEKAISPTRAEDDRNLGAYFVSSLNNGRLSQIVDNRIVNDVNFEQCMGVAKIASRCLKVRRDDRPTMKEVAMEIEGLIVLERHHGEESREKEISSIETEYLSPSASSHAINNVRDLFTSGGKTSDGDSMELFSRSLSGGR</sequence>
<feature type="signal peptide" evidence="20">
    <location>
        <begin position="1"/>
        <end position="26"/>
    </location>
</feature>
<keyword evidence="3 16" id="KW-0245">EGF-like domain</keyword>
<dbReference type="GO" id="GO:0005524">
    <property type="term" value="F:ATP binding"/>
    <property type="evidence" value="ECO:0007669"/>
    <property type="project" value="UniProtKB-UniRule"/>
</dbReference>
<comment type="catalytic activity">
    <reaction evidence="15">
        <text>L-threonyl-[protein] + ATP = O-phospho-L-threonyl-[protein] + ADP + H(+)</text>
        <dbReference type="Rhea" id="RHEA:46608"/>
        <dbReference type="Rhea" id="RHEA-COMP:11060"/>
        <dbReference type="Rhea" id="RHEA-COMP:11605"/>
        <dbReference type="ChEBI" id="CHEBI:15378"/>
        <dbReference type="ChEBI" id="CHEBI:30013"/>
        <dbReference type="ChEBI" id="CHEBI:30616"/>
        <dbReference type="ChEBI" id="CHEBI:61977"/>
        <dbReference type="ChEBI" id="CHEBI:456216"/>
    </reaction>
</comment>
<dbReference type="InterPro" id="IPR000152">
    <property type="entry name" value="EGF-type_Asp/Asn_hydroxyl_site"/>
</dbReference>
<dbReference type="PANTHER" id="PTHR27005">
    <property type="entry name" value="WALL-ASSOCIATED RECEPTOR KINASE-LIKE 21"/>
    <property type="match status" value="1"/>
</dbReference>
<dbReference type="CDD" id="cd00054">
    <property type="entry name" value="EGF_CA"/>
    <property type="match status" value="1"/>
</dbReference>
<dbReference type="OrthoDB" id="4062651at2759"/>
<name>A0A9P1E4Y7_CUSEU</name>
<dbReference type="PROSITE" id="PS50011">
    <property type="entry name" value="PROTEIN_KINASE_DOM"/>
    <property type="match status" value="1"/>
</dbReference>
<evidence type="ECO:0000256" key="10">
    <source>
        <dbReference type="ARBA" id="ARBA00022989"/>
    </source>
</evidence>
<keyword evidence="7 17" id="KW-0547">Nucleotide-binding</keyword>
<evidence type="ECO:0000256" key="11">
    <source>
        <dbReference type="ARBA" id="ARBA00023136"/>
    </source>
</evidence>
<dbReference type="Gene3D" id="1.10.510.10">
    <property type="entry name" value="Transferase(Phosphotransferase) domain 1"/>
    <property type="match status" value="1"/>
</dbReference>
<dbReference type="InterPro" id="IPR001245">
    <property type="entry name" value="Ser-Thr/Tyr_kinase_cat_dom"/>
</dbReference>
<evidence type="ECO:0000256" key="19">
    <source>
        <dbReference type="SAM" id="Phobius"/>
    </source>
</evidence>
<evidence type="ECO:0000256" key="8">
    <source>
        <dbReference type="ARBA" id="ARBA00022777"/>
    </source>
</evidence>
<dbReference type="InterPro" id="IPR018097">
    <property type="entry name" value="EGF_Ca-bd_CS"/>
</dbReference>
<evidence type="ECO:0000256" key="13">
    <source>
        <dbReference type="ARBA" id="ARBA00023180"/>
    </source>
</evidence>
<feature type="binding site" evidence="17">
    <location>
        <position position="481"/>
    </location>
    <ligand>
        <name>ATP</name>
        <dbReference type="ChEBI" id="CHEBI:30616"/>
    </ligand>
</feature>
<dbReference type="InterPro" id="IPR011009">
    <property type="entry name" value="Kinase-like_dom_sf"/>
</dbReference>
<keyword evidence="9 17" id="KW-0067">ATP-binding</keyword>
<keyword evidence="13" id="KW-0325">Glycoprotein</keyword>
<dbReference type="Gene3D" id="2.10.25.10">
    <property type="entry name" value="Laminin"/>
    <property type="match status" value="1"/>
</dbReference>
<comment type="catalytic activity">
    <reaction evidence="14">
        <text>L-seryl-[protein] + ATP = O-phospho-L-seryl-[protein] + ADP + H(+)</text>
        <dbReference type="Rhea" id="RHEA:17989"/>
        <dbReference type="Rhea" id="RHEA-COMP:9863"/>
        <dbReference type="Rhea" id="RHEA-COMP:11604"/>
        <dbReference type="ChEBI" id="CHEBI:15378"/>
        <dbReference type="ChEBI" id="CHEBI:29999"/>
        <dbReference type="ChEBI" id="CHEBI:30616"/>
        <dbReference type="ChEBI" id="CHEBI:83421"/>
        <dbReference type="ChEBI" id="CHEBI:456216"/>
    </reaction>
</comment>
<keyword evidence="6 20" id="KW-0732">Signal</keyword>
<keyword evidence="2" id="KW-0723">Serine/threonine-protein kinase</keyword>
<proteinExistence type="predicted"/>
<dbReference type="FunFam" id="1.10.510.10:FF:000084">
    <property type="entry name" value="Wall-associated receptor kinase 2"/>
    <property type="match status" value="1"/>
</dbReference>
<dbReference type="InterPro" id="IPR008271">
    <property type="entry name" value="Ser/Thr_kinase_AS"/>
</dbReference>
<evidence type="ECO:0000256" key="14">
    <source>
        <dbReference type="ARBA" id="ARBA00047558"/>
    </source>
</evidence>
<dbReference type="Pfam" id="PF13947">
    <property type="entry name" value="GUB_WAK_bind"/>
    <property type="match status" value="1"/>
</dbReference>
<dbReference type="Pfam" id="PF12947">
    <property type="entry name" value="EGF_3"/>
    <property type="match status" value="1"/>
</dbReference>
<dbReference type="FunFam" id="3.30.200.20:FF:000043">
    <property type="entry name" value="Wall-associated receptor kinase 2"/>
    <property type="match status" value="1"/>
</dbReference>
<evidence type="ECO:0000313" key="23">
    <source>
        <dbReference type="EMBL" id="CAH9078544.1"/>
    </source>
</evidence>
<accession>A0A9P1E4Y7</accession>
<comment type="subcellular location">
    <subcellularLocation>
        <location evidence="1">Membrane</location>
        <topology evidence="1">Single-pass type I membrane protein</topology>
    </subcellularLocation>
</comment>
<evidence type="ECO:0000256" key="5">
    <source>
        <dbReference type="ARBA" id="ARBA00022692"/>
    </source>
</evidence>
<dbReference type="GO" id="GO:0030247">
    <property type="term" value="F:polysaccharide binding"/>
    <property type="evidence" value="ECO:0007669"/>
    <property type="project" value="InterPro"/>
</dbReference>
<dbReference type="GO" id="GO:0005886">
    <property type="term" value="C:plasma membrane"/>
    <property type="evidence" value="ECO:0007669"/>
    <property type="project" value="TreeGrafter"/>
</dbReference>
<dbReference type="SMART" id="SM00220">
    <property type="entry name" value="S_TKc"/>
    <property type="match status" value="1"/>
</dbReference>
<reference evidence="23" key="1">
    <citation type="submission" date="2022-07" db="EMBL/GenBank/DDBJ databases">
        <authorList>
            <person name="Macas J."/>
            <person name="Novak P."/>
            <person name="Neumann P."/>
        </authorList>
    </citation>
    <scope>NUCLEOTIDE SEQUENCE</scope>
</reference>
<dbReference type="PROSITE" id="PS00108">
    <property type="entry name" value="PROTEIN_KINASE_ST"/>
    <property type="match status" value="1"/>
</dbReference>
<protein>
    <submittedName>
        <fullName evidence="23">Uncharacterized protein</fullName>
    </submittedName>
</protein>
<dbReference type="PROSITE" id="PS00107">
    <property type="entry name" value="PROTEIN_KINASE_ATP"/>
    <property type="match status" value="1"/>
</dbReference>
<dbReference type="PROSITE" id="PS00010">
    <property type="entry name" value="ASX_HYDROXYL"/>
    <property type="match status" value="1"/>
</dbReference>
<gene>
    <name evidence="23" type="ORF">CEURO_LOCUS6796</name>
</gene>
<evidence type="ECO:0000256" key="18">
    <source>
        <dbReference type="SAM" id="MobiDB-lite"/>
    </source>
</evidence>
<dbReference type="PROSITE" id="PS01187">
    <property type="entry name" value="EGF_CA"/>
    <property type="match status" value="1"/>
</dbReference>
<comment type="caution">
    <text evidence="23">The sequence shown here is derived from an EMBL/GenBank/DDBJ whole genome shotgun (WGS) entry which is preliminary data.</text>
</comment>
<keyword evidence="12" id="KW-1015">Disulfide bond</keyword>
<feature type="domain" description="Protein kinase" evidence="21">
    <location>
        <begin position="453"/>
        <end position="727"/>
    </location>
</feature>
<dbReference type="InterPro" id="IPR001881">
    <property type="entry name" value="EGF-like_Ca-bd_dom"/>
</dbReference>
<evidence type="ECO:0000256" key="2">
    <source>
        <dbReference type="ARBA" id="ARBA00022527"/>
    </source>
</evidence>
<dbReference type="GO" id="GO:0005509">
    <property type="term" value="F:calcium ion binding"/>
    <property type="evidence" value="ECO:0007669"/>
    <property type="project" value="InterPro"/>
</dbReference>
<dbReference type="InterPro" id="IPR045274">
    <property type="entry name" value="WAK-like"/>
</dbReference>
<keyword evidence="24" id="KW-1185">Reference proteome</keyword>
<dbReference type="GO" id="GO:0007166">
    <property type="term" value="P:cell surface receptor signaling pathway"/>
    <property type="evidence" value="ECO:0007669"/>
    <property type="project" value="InterPro"/>
</dbReference>
<dbReference type="InterPro" id="IPR017441">
    <property type="entry name" value="Protein_kinase_ATP_BS"/>
</dbReference>
<feature type="domain" description="EGF-like" evidence="22">
    <location>
        <begin position="307"/>
        <end position="350"/>
    </location>
</feature>
<evidence type="ECO:0000256" key="3">
    <source>
        <dbReference type="ARBA" id="ARBA00022536"/>
    </source>
</evidence>
<keyword evidence="8" id="KW-0418">Kinase</keyword>
<dbReference type="Gene3D" id="3.30.200.20">
    <property type="entry name" value="Phosphorylase Kinase, domain 1"/>
    <property type="match status" value="1"/>
</dbReference>
<dbReference type="GO" id="GO:0004674">
    <property type="term" value="F:protein serine/threonine kinase activity"/>
    <property type="evidence" value="ECO:0007669"/>
    <property type="project" value="UniProtKB-KW"/>
</dbReference>
<evidence type="ECO:0000256" key="15">
    <source>
        <dbReference type="ARBA" id="ARBA00047951"/>
    </source>
</evidence>
<dbReference type="SUPFAM" id="SSF56112">
    <property type="entry name" value="Protein kinase-like (PK-like)"/>
    <property type="match status" value="1"/>
</dbReference>
<evidence type="ECO:0000256" key="4">
    <source>
        <dbReference type="ARBA" id="ARBA00022679"/>
    </source>
</evidence>
<dbReference type="SMART" id="SM00179">
    <property type="entry name" value="EGF_CA"/>
    <property type="match status" value="1"/>
</dbReference>
<evidence type="ECO:0000256" key="12">
    <source>
        <dbReference type="ARBA" id="ARBA00023157"/>
    </source>
</evidence>
<evidence type="ECO:0000256" key="17">
    <source>
        <dbReference type="PROSITE-ProRule" id="PRU10141"/>
    </source>
</evidence>
<dbReference type="InterPro" id="IPR000719">
    <property type="entry name" value="Prot_kinase_dom"/>
</dbReference>
<feature type="region of interest" description="Disordered" evidence="18">
    <location>
        <begin position="765"/>
        <end position="789"/>
    </location>
</feature>
<dbReference type="CDD" id="cd14066">
    <property type="entry name" value="STKc_IRAK"/>
    <property type="match status" value="1"/>
</dbReference>
<evidence type="ECO:0000256" key="6">
    <source>
        <dbReference type="ARBA" id="ARBA00022729"/>
    </source>
</evidence>
<dbReference type="EMBL" id="CAMAPE010000010">
    <property type="protein sequence ID" value="CAH9078544.1"/>
    <property type="molecule type" value="Genomic_DNA"/>
</dbReference>
<keyword evidence="11 19" id="KW-0472">Membrane</keyword>